<dbReference type="InterPro" id="IPR044060">
    <property type="entry name" value="Bacterial_rp_domain"/>
</dbReference>
<dbReference type="Gene3D" id="2.60.40.10">
    <property type="entry name" value="Immunoglobulins"/>
    <property type="match status" value="3"/>
</dbReference>
<protein>
    <recommendedName>
        <fullName evidence="10">T9SS type A sorting domain-containing protein</fullName>
    </recommendedName>
</protein>
<sequence length="1742" mass="175879">MKRLLQGATALLTLLVAASALAAGFTPMRGENIAPRTFELRALPQHDPSQPYRASKRKPEGMNPAAEARVEAAKRNPATPGADLLRSFTQDRTTGTLGFRAAAEPTAPIANSGFEGITQGAYIPGEPTVAAGPLNIFTAGNSSVTITDKDGTNRVEIDGQVFFGVPVAEDAISDAQCYYDALRGRFVALCFTWNNAPNLSNFYLAVSKTNDARGAWWLYKFDMTKDGATQTANWSDYQSLGVSDDKIAMTGQQFTFASDTYVYQKVRVIDRAAVYAGQTVSYVDFVNFTWPSGGDDGDVFVTKAARNLTAGDNTLHLLCVRVDGGTHVTYRTITGTPAAPSLSAGTFVTVSSYSVPPDAAQKGSSALVPTNDCRPTDFYVRNGELLCSWHTGAGAYSAIRLFKMRTSDRAVLIDETYGSTGTFYYYPAVTMDSVGTIFLGFDRSSGNEYPSSYATGRRRSDAALQPSVLLKAGTSNTSHTRWGDYTGIDNDAALSGPGGAVAWYTGQYTKGTNTFGVWANKLTFTYGQVAGSVVEDCDGAAGTSGDRSALAGWTVTLKQGATTVATTTTDALGAYSFGYLESGTYDVVVAPPGGGASVTAIAGSGGTTQTIVNAGDVQVNLTNAQTSTGNVFAVANTHAAPAASGIAPAIKSVGDAAFTLTVNGSFFIPCSVVRVDGSDRVTTFVSATQLTAAIPATDLLSGGTRDVTVFSPAPGGGTTTSYPLIVNGTPDTTPPTVTLTSPVGGESWGIGSSHAITWTANDDIGIAGVDLAYSTDGGATYPNVIATGIANTGTYAWTVPGTPGTQLRVRVVARDGGNNTATDQSAANFTALGWYVTASAGANGTIAPSGVVAVADGAAPSYTITPANGYHVADVLVNGSSVGAVTNYTFAAIHADQTIAASFAIDEYTLTVNVAGSGAVAKSPDQATYAHGTSVTLTATPTATWTFAGWSGDTTGTTNPVSFVMTGNRTITATFSQNTYVWNATSGTAAFGMAANWTPARTTPTATDVLVFSNGGSSTATGLTTQSIGKLVVSGNTAIALQTTSGATLTIAGVTGTDLSVASGSTLTLSGTAAVTMVLPAGTSGAIAGTFSALGAAHRLNALDSGSLLFAGGSVCNLGASFSGNIFGTGTGTSGLGSVLFQNGALLTQGAGANPFGASAPNSVVIFQAGSRFRLTGSGLTPALSGRTYADFEIANGGTINATGGTAFNMDSLIVSSGTLNLNLTGGGSIRGDVRVAAGATLGCAPTSGTPSITLAGTTNQTITNSGTFSSGTIPRLTVNNPGGVTLASSIAWSGPVTFTTGVIHTGANTLTLGSSSTVTGAGAATGWVHGKLARAIPAAGTTPYDVGGAARYAPVSVTMTGNAAAVTLTASSTDGDHPSIGGAPVNPARSVNRFWTLTPSGSPVFTSYSATMTFDAADLDAGTNAALLLPALYGGTWTMPAASTHTATSTQATGLTAFGDLAIAEAPGFTITASAGAGGVISPSGAVSVSANANQSFTITGNAGFTIADVLVDGVSVGAVGNYTFTNVTANHTIAASFADALAPTVAVTAPNGGENLLAGASANLTWNASDNVGVSTVDLELSRNGVAGPFTAIATGVANTGTYAWTVTGPGTSTALLRVTAHDAANNGASDVSDAVFTITGSTAVDGGEVAAFALGEISPNPTRGAARTYFALPRGAAVRVAVLDVQGREVAVLADGAYGAGRWSVTMDSAQHHLGAGLYFVRMRVIGGPTCTRRFAVTK</sequence>
<evidence type="ECO:0000259" key="7">
    <source>
        <dbReference type="Pfam" id="PF18998"/>
    </source>
</evidence>
<evidence type="ECO:0000313" key="8">
    <source>
        <dbReference type="EMBL" id="MBI5168566.1"/>
    </source>
</evidence>
<evidence type="ECO:0000256" key="3">
    <source>
        <dbReference type="ARBA" id="ARBA00022729"/>
    </source>
</evidence>
<evidence type="ECO:0008006" key="10">
    <source>
        <dbReference type="Google" id="ProtNLM"/>
    </source>
</evidence>
<evidence type="ECO:0000256" key="5">
    <source>
        <dbReference type="SAM" id="SignalP"/>
    </source>
</evidence>
<feature type="signal peptide" evidence="5">
    <location>
        <begin position="1"/>
        <end position="22"/>
    </location>
</feature>
<dbReference type="Pfam" id="PF18998">
    <property type="entry name" value="Flg_new_2"/>
    <property type="match status" value="2"/>
</dbReference>
<feature type="domain" description="SD-repeat containing protein B" evidence="6">
    <location>
        <begin position="535"/>
        <end position="614"/>
    </location>
</feature>
<organism evidence="8 9">
    <name type="scientific">Eiseniibacteriota bacterium</name>
    <dbReference type="NCBI Taxonomy" id="2212470"/>
    <lineage>
        <taxon>Bacteria</taxon>
        <taxon>Candidatus Eiseniibacteriota</taxon>
    </lineage>
</organism>
<keyword evidence="2" id="KW-0964">Secreted</keyword>
<dbReference type="Pfam" id="PF17210">
    <property type="entry name" value="SdrD_B"/>
    <property type="match status" value="1"/>
</dbReference>
<dbReference type="EMBL" id="JACRIW010000031">
    <property type="protein sequence ID" value="MBI5168566.1"/>
    <property type="molecule type" value="Genomic_DNA"/>
</dbReference>
<evidence type="ECO:0000259" key="6">
    <source>
        <dbReference type="Pfam" id="PF17210"/>
    </source>
</evidence>
<feature type="chain" id="PRO_5037336165" description="T9SS type A sorting domain-containing protein" evidence="5">
    <location>
        <begin position="23"/>
        <end position="1742"/>
    </location>
</feature>
<dbReference type="GO" id="GO:0005576">
    <property type="term" value="C:extracellular region"/>
    <property type="evidence" value="ECO:0007669"/>
    <property type="project" value="UniProtKB-SubCell"/>
</dbReference>
<evidence type="ECO:0000313" key="9">
    <source>
        <dbReference type="Proteomes" id="UP000696931"/>
    </source>
</evidence>
<comment type="caution">
    <text evidence="8">The sequence shown here is derived from an EMBL/GenBank/DDBJ whole genome shotgun (WGS) entry which is preliminary data.</text>
</comment>
<evidence type="ECO:0000256" key="1">
    <source>
        <dbReference type="ARBA" id="ARBA00004613"/>
    </source>
</evidence>
<comment type="subcellular location">
    <subcellularLocation>
        <location evidence="1">Secreted</location>
    </subcellularLocation>
</comment>
<dbReference type="SUPFAM" id="SSF117074">
    <property type="entry name" value="Hypothetical protein PA1324"/>
    <property type="match status" value="1"/>
</dbReference>
<reference evidence="8" key="1">
    <citation type="submission" date="2020-07" db="EMBL/GenBank/DDBJ databases">
        <title>Huge and variable diversity of episymbiotic CPR bacteria and DPANN archaea in groundwater ecosystems.</title>
        <authorList>
            <person name="He C.Y."/>
            <person name="Keren R."/>
            <person name="Whittaker M."/>
            <person name="Farag I.F."/>
            <person name="Doudna J."/>
            <person name="Cate J.H.D."/>
            <person name="Banfield J.F."/>
        </authorList>
    </citation>
    <scope>NUCLEOTIDE SEQUENCE</scope>
    <source>
        <strain evidence="8">NC_groundwater_1813_Pr3_B-0.1um_71_17</strain>
    </source>
</reference>
<proteinExistence type="predicted"/>
<dbReference type="SUPFAM" id="SSF81296">
    <property type="entry name" value="E set domains"/>
    <property type="match status" value="1"/>
</dbReference>
<evidence type="ECO:0000256" key="2">
    <source>
        <dbReference type="ARBA" id="ARBA00022525"/>
    </source>
</evidence>
<keyword evidence="3 5" id="KW-0732">Signal</keyword>
<dbReference type="InterPro" id="IPR014756">
    <property type="entry name" value="Ig_E-set"/>
</dbReference>
<dbReference type="Proteomes" id="UP000696931">
    <property type="component" value="Unassembled WGS sequence"/>
</dbReference>
<accession>A0A933W835</accession>
<feature type="region of interest" description="Disordered" evidence="4">
    <location>
        <begin position="42"/>
        <end position="67"/>
    </location>
</feature>
<dbReference type="Pfam" id="PF17957">
    <property type="entry name" value="Big_7"/>
    <property type="match status" value="1"/>
</dbReference>
<feature type="domain" description="Bacterial repeat" evidence="7">
    <location>
        <begin position="908"/>
        <end position="978"/>
    </location>
</feature>
<name>A0A933W835_UNCEI</name>
<gene>
    <name evidence="8" type="ORF">HZA61_03665</name>
</gene>
<dbReference type="InterPro" id="IPR013783">
    <property type="entry name" value="Ig-like_fold"/>
</dbReference>
<dbReference type="InterPro" id="IPR033764">
    <property type="entry name" value="Sdr_B"/>
</dbReference>
<evidence type="ECO:0000256" key="4">
    <source>
        <dbReference type="SAM" id="MobiDB-lite"/>
    </source>
</evidence>
<feature type="domain" description="Bacterial repeat" evidence="7">
    <location>
        <begin position="836"/>
        <end position="905"/>
    </location>
</feature>